<organism evidence="1 2">
    <name type="scientific">Dryococelus australis</name>
    <dbReference type="NCBI Taxonomy" id="614101"/>
    <lineage>
        <taxon>Eukaryota</taxon>
        <taxon>Metazoa</taxon>
        <taxon>Ecdysozoa</taxon>
        <taxon>Arthropoda</taxon>
        <taxon>Hexapoda</taxon>
        <taxon>Insecta</taxon>
        <taxon>Pterygota</taxon>
        <taxon>Neoptera</taxon>
        <taxon>Polyneoptera</taxon>
        <taxon>Phasmatodea</taxon>
        <taxon>Verophasmatodea</taxon>
        <taxon>Anareolatae</taxon>
        <taxon>Phasmatidae</taxon>
        <taxon>Eurycanthinae</taxon>
        <taxon>Dryococelus</taxon>
    </lineage>
</organism>
<accession>A0ABQ9HLG6</accession>
<dbReference type="EMBL" id="JARBHB010000004">
    <property type="protein sequence ID" value="KAJ8885082.1"/>
    <property type="molecule type" value="Genomic_DNA"/>
</dbReference>
<gene>
    <name evidence="1" type="ORF">PR048_011278</name>
</gene>
<name>A0ABQ9HLG6_9NEOP</name>
<proteinExistence type="predicted"/>
<protein>
    <submittedName>
        <fullName evidence="1">Uncharacterized protein</fullName>
    </submittedName>
</protein>
<sequence>MMALNQLDVHLKYGSMKPGTNGKNTHILELSLPSHTKLCRYIIFNLLDVGKYEDITIGYCKVHFKCLGLSVLVESCNDLEHWVCYNNEYEYD</sequence>
<evidence type="ECO:0000313" key="2">
    <source>
        <dbReference type="Proteomes" id="UP001159363"/>
    </source>
</evidence>
<keyword evidence="2" id="KW-1185">Reference proteome</keyword>
<comment type="caution">
    <text evidence="1">The sequence shown here is derived from an EMBL/GenBank/DDBJ whole genome shotgun (WGS) entry which is preliminary data.</text>
</comment>
<reference evidence="1 2" key="1">
    <citation type="submission" date="2023-02" db="EMBL/GenBank/DDBJ databases">
        <title>LHISI_Scaffold_Assembly.</title>
        <authorList>
            <person name="Stuart O.P."/>
            <person name="Cleave R."/>
            <person name="Magrath M.J.L."/>
            <person name="Mikheyev A.S."/>
        </authorList>
    </citation>
    <scope>NUCLEOTIDE SEQUENCE [LARGE SCALE GENOMIC DNA]</scope>
    <source>
        <strain evidence="1">Daus_M_001</strain>
        <tissue evidence="1">Leg muscle</tissue>
    </source>
</reference>
<dbReference type="Proteomes" id="UP001159363">
    <property type="component" value="Chromosome X"/>
</dbReference>
<evidence type="ECO:0000313" key="1">
    <source>
        <dbReference type="EMBL" id="KAJ8885082.1"/>
    </source>
</evidence>